<protein>
    <submittedName>
        <fullName evidence="2">Uncharacterized protein</fullName>
    </submittedName>
</protein>
<gene>
    <name evidence="2" type="ORF">IAD31_10125</name>
</gene>
<name>A0A9D0YTZ4_9FIRM</name>
<evidence type="ECO:0000313" key="2">
    <source>
        <dbReference type="EMBL" id="HIQ61928.1"/>
    </source>
</evidence>
<dbReference type="AlphaFoldDB" id="A0A9D0YTZ4"/>
<organism evidence="2 3">
    <name type="scientific">Candidatus Enterenecus faecium</name>
    <dbReference type="NCBI Taxonomy" id="2840780"/>
    <lineage>
        <taxon>Bacteria</taxon>
        <taxon>Bacillati</taxon>
        <taxon>Bacillota</taxon>
        <taxon>Clostridia</taxon>
        <taxon>Eubacteriales</taxon>
        <taxon>Candidatus Enterenecus</taxon>
    </lineage>
</organism>
<reference evidence="2" key="1">
    <citation type="submission" date="2020-10" db="EMBL/GenBank/DDBJ databases">
        <authorList>
            <person name="Gilroy R."/>
        </authorList>
    </citation>
    <scope>NUCLEOTIDE SEQUENCE</scope>
    <source>
        <strain evidence="2">ChiGjej2B2-12916</strain>
    </source>
</reference>
<dbReference type="Proteomes" id="UP000886879">
    <property type="component" value="Unassembled WGS sequence"/>
</dbReference>
<accession>A0A9D0YTZ4</accession>
<reference evidence="2" key="2">
    <citation type="journal article" date="2021" name="PeerJ">
        <title>Extensive microbial diversity within the chicken gut microbiome revealed by metagenomics and culture.</title>
        <authorList>
            <person name="Gilroy R."/>
            <person name="Ravi A."/>
            <person name="Getino M."/>
            <person name="Pursley I."/>
            <person name="Horton D.L."/>
            <person name="Alikhan N.F."/>
            <person name="Baker D."/>
            <person name="Gharbi K."/>
            <person name="Hall N."/>
            <person name="Watson M."/>
            <person name="Adriaenssens E.M."/>
            <person name="Foster-Nyarko E."/>
            <person name="Jarju S."/>
            <person name="Secka A."/>
            <person name="Antonio M."/>
            <person name="Oren A."/>
            <person name="Chaudhuri R.R."/>
            <person name="La Ragione R."/>
            <person name="Hildebrand F."/>
            <person name="Pallen M.J."/>
        </authorList>
    </citation>
    <scope>NUCLEOTIDE SEQUENCE</scope>
    <source>
        <strain evidence="2">ChiGjej2B2-12916</strain>
    </source>
</reference>
<dbReference type="EMBL" id="DVFO01000107">
    <property type="protein sequence ID" value="HIQ61928.1"/>
    <property type="molecule type" value="Genomic_DNA"/>
</dbReference>
<proteinExistence type="predicted"/>
<sequence>MAEWEEKLEGILSNPQAMEQIMSLAKSLEGGENSASPSASAPAPSPPSAPSDLSGLLGSVGQLDPKMLSTAAKLFSQMGRQDDRRTALLQALRPFVKPERYAKLDKAIQIAKLSVLIRSGLELFRAKEDDHV</sequence>
<evidence type="ECO:0000313" key="3">
    <source>
        <dbReference type="Proteomes" id="UP000886879"/>
    </source>
</evidence>
<comment type="caution">
    <text evidence="2">The sequence shown here is derived from an EMBL/GenBank/DDBJ whole genome shotgun (WGS) entry which is preliminary data.</text>
</comment>
<feature type="region of interest" description="Disordered" evidence="1">
    <location>
        <begin position="26"/>
        <end position="56"/>
    </location>
</feature>
<evidence type="ECO:0000256" key="1">
    <source>
        <dbReference type="SAM" id="MobiDB-lite"/>
    </source>
</evidence>